<dbReference type="EMBL" id="JARPRR010000003">
    <property type="protein sequence ID" value="MDG0951976.1"/>
    <property type="molecule type" value="Genomic_DNA"/>
</dbReference>
<proteinExistence type="predicted"/>
<comment type="caution">
    <text evidence="2">The sequence shown here is derived from an EMBL/GenBank/DDBJ whole genome shotgun (WGS) entry which is preliminary data.</text>
</comment>
<feature type="transmembrane region" description="Helical" evidence="1">
    <location>
        <begin position="7"/>
        <end position="26"/>
    </location>
</feature>
<dbReference type="Proteomes" id="UP001216801">
    <property type="component" value="Unassembled WGS sequence"/>
</dbReference>
<evidence type="ECO:0008006" key="4">
    <source>
        <dbReference type="Google" id="ProtNLM"/>
    </source>
</evidence>
<dbReference type="RefSeq" id="WP_277616094.1">
    <property type="nucleotide sequence ID" value="NZ_JARPRP010000001.1"/>
</dbReference>
<evidence type="ECO:0000256" key="1">
    <source>
        <dbReference type="SAM" id="Phobius"/>
    </source>
</evidence>
<protein>
    <recommendedName>
        <fullName evidence="4">Group-specific protein</fullName>
    </recommendedName>
</protein>
<evidence type="ECO:0000313" key="3">
    <source>
        <dbReference type="Proteomes" id="UP001216801"/>
    </source>
</evidence>
<keyword evidence="1" id="KW-1133">Transmembrane helix</keyword>
<keyword evidence="1" id="KW-0472">Membrane</keyword>
<gene>
    <name evidence="2" type="ORF">P6U19_05160</name>
</gene>
<sequence length="63" mass="7055">MNKRKWLYRIGIFFVSIGLILANVYSDIPPLFPSLHKGVGISIAIVGLLCLITSNFYRKSEGI</sequence>
<reference evidence="2" key="1">
    <citation type="submission" date="2023-03" db="EMBL/GenBank/DDBJ databases">
        <title>Genetic diversity of Bacillus cereus sensu lato isolates from Slovenia.</title>
        <authorList>
            <person name="Abdelli M."/>
        </authorList>
    </citation>
    <scope>NUCLEOTIDE SEQUENCE</scope>
    <source>
        <strain evidence="2">SIBC39</strain>
    </source>
</reference>
<name>A0AAJ1NBG5_9BACI</name>
<keyword evidence="1" id="KW-0812">Transmembrane</keyword>
<accession>A0AAJ1NBG5</accession>
<feature type="transmembrane region" description="Helical" evidence="1">
    <location>
        <begin position="38"/>
        <end position="57"/>
    </location>
</feature>
<dbReference type="AlphaFoldDB" id="A0AAJ1NBG5"/>
<organism evidence="2 3">
    <name type="scientific">Bacillus paranthracis</name>
    <dbReference type="NCBI Taxonomy" id="2026186"/>
    <lineage>
        <taxon>Bacteria</taxon>
        <taxon>Bacillati</taxon>
        <taxon>Bacillota</taxon>
        <taxon>Bacilli</taxon>
        <taxon>Bacillales</taxon>
        <taxon>Bacillaceae</taxon>
        <taxon>Bacillus</taxon>
        <taxon>Bacillus cereus group</taxon>
    </lineage>
</organism>
<evidence type="ECO:0000313" key="2">
    <source>
        <dbReference type="EMBL" id="MDG0951976.1"/>
    </source>
</evidence>